<evidence type="ECO:0000313" key="2">
    <source>
        <dbReference type="EMBL" id="CAJ0589727.1"/>
    </source>
</evidence>
<organism evidence="2 3">
    <name type="scientific">Cylicocyclus nassatus</name>
    <name type="common">Nematode worm</name>
    <dbReference type="NCBI Taxonomy" id="53992"/>
    <lineage>
        <taxon>Eukaryota</taxon>
        <taxon>Metazoa</taxon>
        <taxon>Ecdysozoa</taxon>
        <taxon>Nematoda</taxon>
        <taxon>Chromadorea</taxon>
        <taxon>Rhabditida</taxon>
        <taxon>Rhabditina</taxon>
        <taxon>Rhabditomorpha</taxon>
        <taxon>Strongyloidea</taxon>
        <taxon>Strongylidae</taxon>
        <taxon>Cylicocyclus</taxon>
    </lineage>
</organism>
<dbReference type="EMBL" id="CATQJL010000001">
    <property type="protein sequence ID" value="CAJ0589727.1"/>
    <property type="molecule type" value="Genomic_DNA"/>
</dbReference>
<dbReference type="AlphaFoldDB" id="A0AA36DPF7"/>
<protein>
    <submittedName>
        <fullName evidence="2">Uncharacterized protein</fullName>
    </submittedName>
</protein>
<reference evidence="2" key="1">
    <citation type="submission" date="2023-07" db="EMBL/GenBank/DDBJ databases">
        <authorList>
            <consortium name="CYATHOMIX"/>
        </authorList>
    </citation>
    <scope>NUCLEOTIDE SEQUENCE</scope>
    <source>
        <strain evidence="2">N/A</strain>
    </source>
</reference>
<sequence length="321" mass="36434">MVKRVCIMCGNRVDEKRLMRSSKSKIHNAIFLSTLQKYASMEQDLMEICFVVFQTKTKYVCISHIVDAVQHLLAEVVANGGRVSKTAENTSYLNEAEISARIPNCLNEAIKTFSDDIKVSVGDVNRYVNTYLTKYSSHFTLNFHETDYVREDEQPEHAEILMEETKPVSEDNNHSMDTASQSFIKLEELESPVETSNNFFSPSETQASTSDDTWQRAKTDPALLDKYYLVSGRKLLELSGLRCGNHENNTSGEDVWLEESGSTPIIYCTTSGPKSETKCWEGEDRLGPGTQERDEDELSGALETSCYFVVNEEQQREFRYA</sequence>
<proteinExistence type="predicted"/>
<keyword evidence="3" id="KW-1185">Reference proteome</keyword>
<dbReference type="Proteomes" id="UP001176961">
    <property type="component" value="Unassembled WGS sequence"/>
</dbReference>
<evidence type="ECO:0000256" key="1">
    <source>
        <dbReference type="SAM" id="MobiDB-lite"/>
    </source>
</evidence>
<accession>A0AA36DPF7</accession>
<gene>
    <name evidence="2" type="ORF">CYNAS_LOCUS1710</name>
</gene>
<feature type="compositionally biased region" description="Polar residues" evidence="1">
    <location>
        <begin position="194"/>
        <end position="212"/>
    </location>
</feature>
<comment type="caution">
    <text evidence="2">The sequence shown here is derived from an EMBL/GenBank/DDBJ whole genome shotgun (WGS) entry which is preliminary data.</text>
</comment>
<evidence type="ECO:0000313" key="3">
    <source>
        <dbReference type="Proteomes" id="UP001176961"/>
    </source>
</evidence>
<feature type="region of interest" description="Disordered" evidence="1">
    <location>
        <begin position="194"/>
        <end position="215"/>
    </location>
</feature>
<name>A0AA36DPF7_CYLNA</name>